<evidence type="ECO:0000313" key="12">
    <source>
        <dbReference type="EMBL" id="QHT20461.1"/>
    </source>
</evidence>
<protein>
    <recommendedName>
        <fullName evidence="13">Bacteriorhodopsin-like protein</fullName>
    </recommendedName>
</protein>
<keyword evidence="6" id="KW-0681">Retinal protein</keyword>
<dbReference type="SMART" id="SM01021">
    <property type="entry name" value="Bac_rhodopsin"/>
    <property type="match status" value="1"/>
</dbReference>
<keyword evidence="7 11" id="KW-1133">Transmembrane helix</keyword>
<proteinExistence type="inferred from homology"/>
<feature type="transmembrane region" description="Helical" evidence="11">
    <location>
        <begin position="103"/>
        <end position="120"/>
    </location>
</feature>
<evidence type="ECO:0008006" key="13">
    <source>
        <dbReference type="Google" id="ProtNLM"/>
    </source>
</evidence>
<dbReference type="GO" id="GO:0016020">
    <property type="term" value="C:membrane"/>
    <property type="evidence" value="ECO:0007669"/>
    <property type="project" value="UniProtKB-SubCell"/>
</dbReference>
<evidence type="ECO:0000256" key="10">
    <source>
        <dbReference type="ARBA" id="ARBA00023170"/>
    </source>
</evidence>
<evidence type="ECO:0000256" key="2">
    <source>
        <dbReference type="ARBA" id="ARBA00008130"/>
    </source>
</evidence>
<comment type="subcellular location">
    <subcellularLocation>
        <location evidence="1">Membrane</location>
        <topology evidence="1">Multi-pass membrane protein</topology>
    </subcellularLocation>
</comment>
<evidence type="ECO:0000256" key="1">
    <source>
        <dbReference type="ARBA" id="ARBA00004141"/>
    </source>
</evidence>
<evidence type="ECO:0000256" key="6">
    <source>
        <dbReference type="ARBA" id="ARBA00022925"/>
    </source>
</evidence>
<comment type="similarity">
    <text evidence="2">Belongs to the archaeal/bacterial/fungal opsin family.</text>
</comment>
<keyword evidence="8" id="KW-0157">Chromophore</keyword>
<organism evidence="12">
    <name type="scientific">viral metagenome</name>
    <dbReference type="NCBI Taxonomy" id="1070528"/>
    <lineage>
        <taxon>unclassified sequences</taxon>
        <taxon>metagenomes</taxon>
        <taxon>organismal metagenomes</taxon>
    </lineage>
</organism>
<dbReference type="Gene3D" id="1.20.1070.10">
    <property type="entry name" value="Rhodopsin 7-helix transmembrane proteins"/>
    <property type="match status" value="1"/>
</dbReference>
<evidence type="ECO:0000256" key="7">
    <source>
        <dbReference type="ARBA" id="ARBA00022989"/>
    </source>
</evidence>
<keyword evidence="9 11" id="KW-0472">Membrane</keyword>
<dbReference type="PROSITE" id="PS00950">
    <property type="entry name" value="BACTERIAL_OPSIN_1"/>
    <property type="match status" value="1"/>
</dbReference>
<dbReference type="GO" id="GO:0005216">
    <property type="term" value="F:monoatomic ion channel activity"/>
    <property type="evidence" value="ECO:0007669"/>
    <property type="project" value="InterPro"/>
</dbReference>
<reference evidence="12" key="1">
    <citation type="journal article" date="2020" name="Nature">
        <title>Giant virus diversity and host interactions through global metagenomics.</title>
        <authorList>
            <person name="Schulz F."/>
            <person name="Roux S."/>
            <person name="Paez-Espino D."/>
            <person name="Jungbluth S."/>
            <person name="Walsh D.A."/>
            <person name="Denef V.J."/>
            <person name="McMahon K.D."/>
            <person name="Konstantinidis K.T."/>
            <person name="Eloe-Fadrosh E.A."/>
            <person name="Kyrpides N.C."/>
            <person name="Woyke T."/>
        </authorList>
    </citation>
    <scope>NUCLEOTIDE SEQUENCE</scope>
    <source>
        <strain evidence="12">GVMAG-M-3300023174-60</strain>
    </source>
</reference>
<keyword evidence="10" id="KW-0675">Receptor</keyword>
<keyword evidence="3" id="KW-0600">Photoreceptor protein</keyword>
<dbReference type="InterPro" id="IPR001425">
    <property type="entry name" value="Arc/bac/fun_rhodopsins"/>
</dbReference>
<dbReference type="SUPFAM" id="SSF81321">
    <property type="entry name" value="Family A G protein-coupled receptor-like"/>
    <property type="match status" value="1"/>
</dbReference>
<sequence>MESPQKPATQLKAVENNKIVSTKFDFVKFTFYFTYVLLITTGTITLVEALATKNPTIRHIMNLETCISIIAGYFYSQFVNKVTTANGGVIDYKDINETRYNDWFITTPLMLLALMIALSYNNKQSIHIGTYVSAVLLNFGMLYTGYLGDKGTISKTTGCVAGFAFFAALFALIYFTFVKGSSNTFNFLLLSIYVVIWGLYGFVYLLDEENKNIMYNILDVTAKCFVGLGFWAYFTKILVA</sequence>
<dbReference type="InterPro" id="IPR018229">
    <property type="entry name" value="Rhodopsin_retinal_BS"/>
</dbReference>
<accession>A0A6C0DVI1</accession>
<evidence type="ECO:0000256" key="4">
    <source>
        <dbReference type="ARBA" id="ARBA00022606"/>
    </source>
</evidence>
<dbReference type="GO" id="GO:0009881">
    <property type="term" value="F:photoreceptor activity"/>
    <property type="evidence" value="ECO:0007669"/>
    <property type="project" value="UniProtKB-KW"/>
</dbReference>
<feature type="transmembrane region" description="Helical" evidence="11">
    <location>
        <begin position="126"/>
        <end position="146"/>
    </location>
</feature>
<evidence type="ECO:0000256" key="3">
    <source>
        <dbReference type="ARBA" id="ARBA00022543"/>
    </source>
</evidence>
<evidence type="ECO:0000256" key="8">
    <source>
        <dbReference type="ARBA" id="ARBA00022991"/>
    </source>
</evidence>
<feature type="transmembrane region" description="Helical" evidence="11">
    <location>
        <begin position="158"/>
        <end position="178"/>
    </location>
</feature>
<dbReference type="GO" id="GO:0007602">
    <property type="term" value="P:phototransduction"/>
    <property type="evidence" value="ECO:0007669"/>
    <property type="project" value="UniProtKB-KW"/>
</dbReference>
<dbReference type="AlphaFoldDB" id="A0A6C0DVI1"/>
<evidence type="ECO:0000256" key="5">
    <source>
        <dbReference type="ARBA" id="ARBA00022692"/>
    </source>
</evidence>
<dbReference type="Pfam" id="PF01036">
    <property type="entry name" value="Bac_rhodopsin"/>
    <property type="match status" value="1"/>
</dbReference>
<feature type="transmembrane region" description="Helical" evidence="11">
    <location>
        <begin position="213"/>
        <end position="234"/>
    </location>
</feature>
<evidence type="ECO:0000256" key="11">
    <source>
        <dbReference type="SAM" id="Phobius"/>
    </source>
</evidence>
<feature type="transmembrane region" description="Helical" evidence="11">
    <location>
        <begin position="29"/>
        <end position="51"/>
    </location>
</feature>
<keyword evidence="5 11" id="KW-0812">Transmembrane</keyword>
<keyword evidence="4" id="KW-0716">Sensory transduction</keyword>
<dbReference type="EMBL" id="MN739677">
    <property type="protein sequence ID" value="QHT20461.1"/>
    <property type="molecule type" value="Genomic_DNA"/>
</dbReference>
<name>A0A6C0DVI1_9ZZZZ</name>
<evidence type="ECO:0000256" key="9">
    <source>
        <dbReference type="ARBA" id="ARBA00023136"/>
    </source>
</evidence>
<feature type="transmembrane region" description="Helical" evidence="11">
    <location>
        <begin position="184"/>
        <end position="206"/>
    </location>
</feature>